<dbReference type="EMBL" id="LDAU01000131">
    <property type="protein sequence ID" value="KRX03444.1"/>
    <property type="molecule type" value="Genomic_DNA"/>
</dbReference>
<dbReference type="OrthoDB" id="310089at2759"/>
<sequence>MKQFISLYLQNYEKYLKQNIPILNDDGTKLTNLDLSFENISNCYLKFHEEKQKKHKQLQRKLQQERDLQQAPEKQLKELLKIEEEEDRQIIEKIQNPPQKVEPDHQFSNSKQNRQSHFQQGTNNININNNQLQNQQQQQINIQESRIPTSQNIEDNQQLQPSQQNIEGQNLLPNQQQNQMGQSGGGQKSKKNENLSRVSNVSIINGSNNNIQNENSRQQQELEELEQEVYSSQKGSGNDQMSSINDEFMHQMQGDKNIDLGKFRMQDQDLENFLKVLENNQSFWGELNLEDQDLTDITCVKLSEILKKNQPNIINLNLNQNTKISHFTGIHIGDALKQNTTLRQISFNRVNLGTKGANRVIESIQDNKHIRNYDFGNLTDSSLKYLISYMYKTHSIKNLSFGEDDQEKWQESTKQQFLQCLRENYANTQLLSVNINCEVINYTKESDKYEKQHRHNNFIAEISILIKKNRNQYILKKTNAYKAKELNTQHPEYYSGDNHPENAYKFSLKTYISNVIDTLLDEGLYYLEKERANATRDENIWEITKQPLNKSLLEDLFTADGSLLVLARYMIQKIEEKPELGGEY</sequence>
<feature type="compositionally biased region" description="Polar residues" evidence="1">
    <location>
        <begin position="229"/>
        <end position="241"/>
    </location>
</feature>
<protein>
    <submittedName>
        <fullName evidence="2">Uncharacterized protein</fullName>
    </submittedName>
</protein>
<evidence type="ECO:0000256" key="1">
    <source>
        <dbReference type="SAM" id="MobiDB-lite"/>
    </source>
</evidence>
<dbReference type="AlphaFoldDB" id="A0A0V0QMI8"/>
<evidence type="ECO:0000313" key="3">
    <source>
        <dbReference type="Proteomes" id="UP000054937"/>
    </source>
</evidence>
<proteinExistence type="predicted"/>
<gene>
    <name evidence="2" type="ORF">PPERSA_02823</name>
</gene>
<keyword evidence="3" id="KW-1185">Reference proteome</keyword>
<comment type="caution">
    <text evidence="2">The sequence shown here is derived from an EMBL/GenBank/DDBJ whole genome shotgun (WGS) entry which is preliminary data.</text>
</comment>
<dbReference type="Proteomes" id="UP000054937">
    <property type="component" value="Unassembled WGS sequence"/>
</dbReference>
<evidence type="ECO:0000313" key="2">
    <source>
        <dbReference type="EMBL" id="KRX03444.1"/>
    </source>
</evidence>
<feature type="compositionally biased region" description="Polar residues" evidence="1">
    <location>
        <begin position="106"/>
        <end position="122"/>
    </location>
</feature>
<name>A0A0V0QMI8_PSEPJ</name>
<dbReference type="Gene3D" id="3.80.10.10">
    <property type="entry name" value="Ribonuclease Inhibitor"/>
    <property type="match status" value="1"/>
</dbReference>
<feature type="compositionally biased region" description="Low complexity" evidence="1">
    <location>
        <begin position="203"/>
        <end position="219"/>
    </location>
</feature>
<reference evidence="2 3" key="1">
    <citation type="journal article" date="2015" name="Sci. Rep.">
        <title>Genome of the facultative scuticociliatosis pathogen Pseudocohnilembus persalinus provides insight into its virulence through horizontal gene transfer.</title>
        <authorList>
            <person name="Xiong J."/>
            <person name="Wang G."/>
            <person name="Cheng J."/>
            <person name="Tian M."/>
            <person name="Pan X."/>
            <person name="Warren A."/>
            <person name="Jiang C."/>
            <person name="Yuan D."/>
            <person name="Miao W."/>
        </authorList>
    </citation>
    <scope>NUCLEOTIDE SEQUENCE [LARGE SCALE GENOMIC DNA]</scope>
    <source>
        <strain evidence="2">36N120E</strain>
    </source>
</reference>
<dbReference type="InterPro" id="IPR032675">
    <property type="entry name" value="LRR_dom_sf"/>
</dbReference>
<accession>A0A0V0QMI8</accession>
<dbReference type="SUPFAM" id="SSF52047">
    <property type="entry name" value="RNI-like"/>
    <property type="match status" value="1"/>
</dbReference>
<organism evidence="2 3">
    <name type="scientific">Pseudocohnilembus persalinus</name>
    <name type="common">Ciliate</name>
    <dbReference type="NCBI Taxonomy" id="266149"/>
    <lineage>
        <taxon>Eukaryota</taxon>
        <taxon>Sar</taxon>
        <taxon>Alveolata</taxon>
        <taxon>Ciliophora</taxon>
        <taxon>Intramacronucleata</taxon>
        <taxon>Oligohymenophorea</taxon>
        <taxon>Scuticociliatia</taxon>
        <taxon>Philasterida</taxon>
        <taxon>Pseudocohnilembidae</taxon>
        <taxon>Pseudocohnilembus</taxon>
    </lineage>
</organism>
<feature type="region of interest" description="Disordered" evidence="1">
    <location>
        <begin position="95"/>
        <end position="125"/>
    </location>
</feature>
<feature type="region of interest" description="Disordered" evidence="1">
    <location>
        <begin position="203"/>
        <end position="241"/>
    </location>
</feature>
<dbReference type="InParanoid" id="A0A0V0QMI8"/>